<feature type="region of interest" description="Disordered" evidence="1">
    <location>
        <begin position="19"/>
        <end position="122"/>
    </location>
</feature>
<protein>
    <submittedName>
        <fullName evidence="2">BQ2448_4200 protein</fullName>
    </submittedName>
</protein>
<dbReference type="STRING" id="269621.A0A238FKX7"/>
<organism evidence="2 3">
    <name type="scientific">Microbotryum intermedium</name>
    <dbReference type="NCBI Taxonomy" id="269621"/>
    <lineage>
        <taxon>Eukaryota</taxon>
        <taxon>Fungi</taxon>
        <taxon>Dikarya</taxon>
        <taxon>Basidiomycota</taxon>
        <taxon>Pucciniomycotina</taxon>
        <taxon>Microbotryomycetes</taxon>
        <taxon>Microbotryales</taxon>
        <taxon>Microbotryaceae</taxon>
        <taxon>Microbotryum</taxon>
    </lineage>
</organism>
<proteinExistence type="predicted"/>
<reference evidence="3" key="1">
    <citation type="submission" date="2016-09" db="EMBL/GenBank/DDBJ databases">
        <authorList>
            <person name="Jeantristanb JTB J.-T."/>
            <person name="Ricardo R."/>
        </authorList>
    </citation>
    <scope>NUCLEOTIDE SEQUENCE [LARGE SCALE GENOMIC DNA]</scope>
</reference>
<keyword evidence="3" id="KW-1185">Reference proteome</keyword>
<evidence type="ECO:0000313" key="3">
    <source>
        <dbReference type="Proteomes" id="UP000198372"/>
    </source>
</evidence>
<evidence type="ECO:0000313" key="2">
    <source>
        <dbReference type="EMBL" id="SCV72663.1"/>
    </source>
</evidence>
<feature type="compositionally biased region" description="Polar residues" evidence="1">
    <location>
        <begin position="97"/>
        <end position="112"/>
    </location>
</feature>
<evidence type="ECO:0000256" key="1">
    <source>
        <dbReference type="SAM" id="MobiDB-lite"/>
    </source>
</evidence>
<sequence>MSDDSPFSKAFFSLSVASPAPISASEDDSASASDTPTPQSSTKTETETGTKRSDSSAPSDERLAASSPALSGRDKGPGRFGGMAEMGFRSDEDEETSLTSAPNRARSQSVFESRSRSHTIRGDPNATLVQYVYLVTSI</sequence>
<dbReference type="Proteomes" id="UP000198372">
    <property type="component" value="Unassembled WGS sequence"/>
</dbReference>
<name>A0A238FKX7_9BASI</name>
<dbReference type="AlphaFoldDB" id="A0A238FKX7"/>
<feature type="compositionally biased region" description="Low complexity" evidence="1">
    <location>
        <begin position="19"/>
        <end position="43"/>
    </location>
</feature>
<accession>A0A238FKX7</accession>
<dbReference type="EMBL" id="FMSP01000009">
    <property type="protein sequence ID" value="SCV72663.1"/>
    <property type="molecule type" value="Genomic_DNA"/>
</dbReference>
<feature type="compositionally biased region" description="Basic and acidic residues" evidence="1">
    <location>
        <begin position="44"/>
        <end position="63"/>
    </location>
</feature>
<gene>
    <name evidence="2" type="ORF">BQ2448_4200</name>
</gene>